<dbReference type="RefSeq" id="WP_108984467.1">
    <property type="nucleotide sequence ID" value="NZ_BFBR01000003.1"/>
</dbReference>
<dbReference type="EMBL" id="BFBR01000003">
    <property type="protein sequence ID" value="GBF57591.1"/>
    <property type="molecule type" value="Genomic_DNA"/>
</dbReference>
<proteinExistence type="predicted"/>
<reference evidence="1 2" key="1">
    <citation type="journal article" date="2018" name="Genome Announc.">
        <title>Draft Genome Sequence of "Candidatus Phycosocius bacilliformis," an Alphaproteobacterial Ectosymbiont of the Hydrocarbon-Producing Green Alga Botryococcus braunii.</title>
        <authorList>
            <person name="Tanabe Y."/>
            <person name="Yamaguchi H."/>
            <person name="Watanabe M.M."/>
        </authorList>
    </citation>
    <scope>NUCLEOTIDE SEQUENCE [LARGE SCALE GENOMIC DNA]</scope>
    <source>
        <strain evidence="1 2">BOTRYCO-2</strain>
    </source>
</reference>
<keyword evidence="2" id="KW-1185">Reference proteome</keyword>
<accession>A0A2P2E954</accession>
<comment type="caution">
    <text evidence="1">The sequence shown here is derived from an EMBL/GenBank/DDBJ whole genome shotgun (WGS) entry which is preliminary data.</text>
</comment>
<protein>
    <submittedName>
        <fullName evidence="1">Uncharacterized protein</fullName>
    </submittedName>
</protein>
<evidence type="ECO:0000313" key="1">
    <source>
        <dbReference type="EMBL" id="GBF57591.1"/>
    </source>
</evidence>
<name>A0A2P2E954_9PROT</name>
<dbReference type="AlphaFoldDB" id="A0A2P2E954"/>
<gene>
    <name evidence="1" type="ORF">PbB2_01259</name>
</gene>
<sequence>MPFFEPDDASALSTDNLDVSATIDLNGKGAVEALALVEAALQEHRSTDEVRLWFRFDPPRPGGGETLFQPVGRRLREGIAQGILVRAMPTQAGGWIVRLAAKVR</sequence>
<dbReference type="Proteomes" id="UP000245086">
    <property type="component" value="Unassembled WGS sequence"/>
</dbReference>
<evidence type="ECO:0000313" key="2">
    <source>
        <dbReference type="Proteomes" id="UP000245086"/>
    </source>
</evidence>
<organism evidence="1 2">
    <name type="scientific">Candidatus Phycosocius bacilliformis</name>
    <dbReference type="NCBI Taxonomy" id="1445552"/>
    <lineage>
        <taxon>Bacteria</taxon>
        <taxon>Pseudomonadati</taxon>
        <taxon>Pseudomonadota</taxon>
        <taxon>Alphaproteobacteria</taxon>
        <taxon>Caulobacterales</taxon>
        <taxon>Caulobacterales incertae sedis</taxon>
        <taxon>Candidatus Phycosocius</taxon>
    </lineage>
</organism>